<dbReference type="FunFam" id="3.40.50.300:FF:001025">
    <property type="entry name" value="ATPase family, AAA domain-containing 2B"/>
    <property type="match status" value="1"/>
</dbReference>
<dbReference type="GO" id="GO:0005524">
    <property type="term" value="F:ATP binding"/>
    <property type="evidence" value="ECO:0007669"/>
    <property type="project" value="UniProtKB-KW"/>
</dbReference>
<keyword evidence="1" id="KW-0547">Nucleotide-binding</keyword>
<evidence type="ECO:0000256" key="1">
    <source>
        <dbReference type="ARBA" id="ARBA00022741"/>
    </source>
</evidence>
<dbReference type="GO" id="GO:0005778">
    <property type="term" value="C:peroxisomal membrane"/>
    <property type="evidence" value="ECO:0007669"/>
    <property type="project" value="TreeGrafter"/>
</dbReference>
<dbReference type="SMART" id="SM00382">
    <property type="entry name" value="AAA"/>
    <property type="match status" value="1"/>
</dbReference>
<dbReference type="InterPro" id="IPR003593">
    <property type="entry name" value="AAA+_ATPase"/>
</dbReference>
<dbReference type="GO" id="GO:0016558">
    <property type="term" value="P:protein import into peroxisome matrix"/>
    <property type="evidence" value="ECO:0007669"/>
    <property type="project" value="TreeGrafter"/>
</dbReference>
<dbReference type="AlphaFoldDB" id="A0A7J6L7L0"/>
<dbReference type="GO" id="GO:0016887">
    <property type="term" value="F:ATP hydrolysis activity"/>
    <property type="evidence" value="ECO:0007669"/>
    <property type="project" value="InterPro"/>
</dbReference>
<gene>
    <name evidence="5" type="primary">PEX6</name>
    <name evidence="5" type="ORF">FOL47_009553</name>
</gene>
<comment type="caution">
    <text evidence="5">The sequence shown here is derived from an EMBL/GenBank/DDBJ whole genome shotgun (WGS) entry which is preliminary data.</text>
</comment>
<dbReference type="EMBL" id="JAAPAO010000674">
    <property type="protein sequence ID" value="KAF4655159.1"/>
    <property type="molecule type" value="Genomic_DNA"/>
</dbReference>
<name>A0A7J6L7L0_PERCH</name>
<dbReference type="Gene3D" id="3.40.50.300">
    <property type="entry name" value="P-loop containing nucleotide triphosphate hydrolases"/>
    <property type="match status" value="1"/>
</dbReference>
<dbReference type="Gene3D" id="1.10.8.60">
    <property type="match status" value="1"/>
</dbReference>
<dbReference type="OrthoDB" id="2187at2759"/>
<organism evidence="5 6">
    <name type="scientific">Perkinsus chesapeaki</name>
    <name type="common">Clam parasite</name>
    <name type="synonym">Perkinsus andrewsi</name>
    <dbReference type="NCBI Taxonomy" id="330153"/>
    <lineage>
        <taxon>Eukaryota</taxon>
        <taxon>Sar</taxon>
        <taxon>Alveolata</taxon>
        <taxon>Perkinsozoa</taxon>
        <taxon>Perkinsea</taxon>
        <taxon>Perkinsida</taxon>
        <taxon>Perkinsidae</taxon>
        <taxon>Perkinsus</taxon>
    </lineage>
</organism>
<dbReference type="PANTHER" id="PTHR23077:SF9">
    <property type="entry name" value="PEROXISOMAL ATPASE PEX6"/>
    <property type="match status" value="1"/>
</dbReference>
<evidence type="ECO:0000313" key="5">
    <source>
        <dbReference type="EMBL" id="KAF4655159.1"/>
    </source>
</evidence>
<dbReference type="GO" id="GO:0005829">
    <property type="term" value="C:cytosol"/>
    <property type="evidence" value="ECO:0007669"/>
    <property type="project" value="TreeGrafter"/>
</dbReference>
<protein>
    <submittedName>
        <fullName evidence="5">Peroxisomal assembly protein</fullName>
    </submittedName>
</protein>
<dbReference type="Proteomes" id="UP000591131">
    <property type="component" value="Unassembled WGS sequence"/>
</dbReference>
<dbReference type="InterPro" id="IPR003960">
    <property type="entry name" value="ATPase_AAA_CS"/>
</dbReference>
<keyword evidence="2" id="KW-0067">ATP-binding</keyword>
<dbReference type="Pfam" id="PF00004">
    <property type="entry name" value="AAA"/>
    <property type="match status" value="1"/>
</dbReference>
<dbReference type="InterPro" id="IPR003959">
    <property type="entry name" value="ATPase_AAA_core"/>
</dbReference>
<accession>A0A7J6L7L0</accession>
<keyword evidence="3" id="KW-0175">Coiled coil</keyword>
<reference evidence="5 6" key="1">
    <citation type="submission" date="2020-04" db="EMBL/GenBank/DDBJ databases">
        <title>Perkinsus chesapeaki whole genome sequence.</title>
        <authorList>
            <person name="Bogema D.R."/>
        </authorList>
    </citation>
    <scope>NUCLEOTIDE SEQUENCE [LARGE SCALE GENOMIC DNA]</scope>
    <source>
        <strain evidence="5">ATCC PRA-425</strain>
    </source>
</reference>
<dbReference type="PROSITE" id="PS00674">
    <property type="entry name" value="AAA"/>
    <property type="match status" value="1"/>
</dbReference>
<dbReference type="SUPFAM" id="SSF52540">
    <property type="entry name" value="P-loop containing nucleoside triphosphate hydrolases"/>
    <property type="match status" value="2"/>
</dbReference>
<evidence type="ECO:0000256" key="2">
    <source>
        <dbReference type="ARBA" id="ARBA00022840"/>
    </source>
</evidence>
<evidence type="ECO:0000259" key="4">
    <source>
        <dbReference type="SMART" id="SM00382"/>
    </source>
</evidence>
<dbReference type="InterPro" id="IPR027417">
    <property type="entry name" value="P-loop_NTPase"/>
</dbReference>
<proteinExistence type="predicted"/>
<keyword evidence="6" id="KW-1185">Reference proteome</keyword>
<evidence type="ECO:0000313" key="6">
    <source>
        <dbReference type="Proteomes" id="UP000591131"/>
    </source>
</evidence>
<dbReference type="PANTHER" id="PTHR23077">
    <property type="entry name" value="AAA-FAMILY ATPASE"/>
    <property type="match status" value="1"/>
</dbReference>
<sequence>MPSQSATKLQLTPYRLLQPVPLPAGSVKLPRDTLSEAFVSRRVFEILCRNAGGNVDSSCLYGYLSKAPATPAAKTASSRWMSDWLRQQDELMASIRVVRLLPYPDGLSEAVERKCFATPEGSMALHLPPPILASLRLTVGKSKVTCRPSVQCPLKAKSIQMVEVSFGPTGVRDRAVQSRALGELLRVPRLFKVDELIGVPVWGLRRSLCAIEGVDMVKLREQDAYDLFDSSGPESAPRDWFSAHRRLIRGREHPVYGSAFVDMVYFRITQATLENGQQAGTDELTFSVSAADTEVIMKTRDPKGATKGWGAVPLLPAYFTATSRSLDMLPHLAAASKTIASAISLGNMALVTGDRGSGKLCCIREAGNLLGLATATISCGIDAKTVADIFPIVEELLKGRMQRRSTNRSALLVLRDVSELFPTVAESSQEEMNRTCRVVSGSLKALRCKLAEAGVALSATSQVIDLFETHVGLPRADDSTREDVISRMLLSTKLCLPLEIKTIREGTAGLSIGDTIGALTRLALLPKGCDEADAKKALRDFQQRVSGSTATVMSGVKVHWDDVGGMDEAKRELRHLLSSIEAKKQGKAGKLRTGILLFGPPGTGKTLLAKAVATESRASFVSVKGPELLSMYIGESEKNVREVFQRAVESRPSVVFFDEVDSLAPHRGRGSDSGGVMDRVVASLLAEIDNLPSDVIVIAASNRPDLLDRALLRPGRLDRQVFLGVSDDKLPLVEAITAHMTLSGDMKNSLRNIADLMPRTFTGADVAGACRAAHIRAVKRQTARLDSIAESIAPCGGVSAVRELQLLIEECKSKHILPNSSLTESACLCSIDSAVEMACSGPPSFLKAGTCSRCNCQCVWTDRGLERVEEGLGDLLKVAVQLEDFREALSGISPSVTAKELERYEQMRREFANI</sequence>
<feature type="domain" description="AAA+ ATPase" evidence="4">
    <location>
        <begin position="591"/>
        <end position="727"/>
    </location>
</feature>
<evidence type="ECO:0000256" key="3">
    <source>
        <dbReference type="ARBA" id="ARBA00023054"/>
    </source>
</evidence>
<dbReference type="InterPro" id="IPR050168">
    <property type="entry name" value="AAA_ATPase_domain"/>
</dbReference>